<feature type="transmembrane region" description="Helical" evidence="5">
    <location>
        <begin position="329"/>
        <end position="349"/>
    </location>
</feature>
<dbReference type="GO" id="GO:0016020">
    <property type="term" value="C:membrane"/>
    <property type="evidence" value="ECO:0007669"/>
    <property type="project" value="UniProtKB-SubCell"/>
</dbReference>
<comment type="subcellular location">
    <subcellularLocation>
        <location evidence="1">Membrane</location>
        <topology evidence="1">Multi-pass membrane protein</topology>
    </subcellularLocation>
</comment>
<evidence type="ECO:0000256" key="5">
    <source>
        <dbReference type="SAM" id="Phobius"/>
    </source>
</evidence>
<dbReference type="InterPro" id="IPR007016">
    <property type="entry name" value="O-antigen_ligase-rel_domated"/>
</dbReference>
<dbReference type="GO" id="GO:0016874">
    <property type="term" value="F:ligase activity"/>
    <property type="evidence" value="ECO:0007669"/>
    <property type="project" value="UniProtKB-KW"/>
</dbReference>
<keyword evidence="7" id="KW-0436">Ligase</keyword>
<dbReference type="AlphaFoldDB" id="A0A831TCK2"/>
<evidence type="ECO:0000256" key="3">
    <source>
        <dbReference type="ARBA" id="ARBA00022989"/>
    </source>
</evidence>
<evidence type="ECO:0000259" key="6">
    <source>
        <dbReference type="Pfam" id="PF04932"/>
    </source>
</evidence>
<proteinExistence type="predicted"/>
<dbReference type="InterPro" id="IPR051533">
    <property type="entry name" value="WaaL-like"/>
</dbReference>
<evidence type="ECO:0000256" key="2">
    <source>
        <dbReference type="ARBA" id="ARBA00022692"/>
    </source>
</evidence>
<feature type="transmembrane region" description="Helical" evidence="5">
    <location>
        <begin position="305"/>
        <end position="322"/>
    </location>
</feature>
<organism evidence="7">
    <name type="scientific">Thermorudis peleae</name>
    <dbReference type="NCBI Taxonomy" id="1382356"/>
    <lineage>
        <taxon>Bacteria</taxon>
        <taxon>Pseudomonadati</taxon>
        <taxon>Thermomicrobiota</taxon>
        <taxon>Thermomicrobia</taxon>
        <taxon>Thermomicrobia incertae sedis</taxon>
        <taxon>Thermorudis</taxon>
    </lineage>
</organism>
<name>A0A831TCK2_9BACT</name>
<feature type="transmembrane region" description="Helical" evidence="5">
    <location>
        <begin position="59"/>
        <end position="81"/>
    </location>
</feature>
<dbReference type="PANTHER" id="PTHR37422:SF13">
    <property type="entry name" value="LIPOPOLYSACCHARIDE BIOSYNTHESIS PROTEIN PA4999-RELATED"/>
    <property type="match status" value="1"/>
</dbReference>
<feature type="transmembrane region" description="Helical" evidence="5">
    <location>
        <begin position="158"/>
        <end position="175"/>
    </location>
</feature>
<feature type="domain" description="O-antigen ligase-related" evidence="6">
    <location>
        <begin position="291"/>
        <end position="448"/>
    </location>
</feature>
<feature type="transmembrane region" description="Helical" evidence="5">
    <location>
        <begin position="33"/>
        <end position="52"/>
    </location>
</feature>
<evidence type="ECO:0000313" key="7">
    <source>
        <dbReference type="EMBL" id="HEG92580.1"/>
    </source>
</evidence>
<keyword evidence="3 5" id="KW-1133">Transmembrane helix</keyword>
<comment type="caution">
    <text evidence="7">The sequence shown here is derived from an EMBL/GenBank/DDBJ whole genome shotgun (WGS) entry which is preliminary data.</text>
</comment>
<keyword evidence="2 5" id="KW-0812">Transmembrane</keyword>
<feature type="transmembrane region" description="Helical" evidence="5">
    <location>
        <begin position="440"/>
        <end position="459"/>
    </location>
</feature>
<feature type="transmembrane region" description="Helical" evidence="5">
    <location>
        <begin position="127"/>
        <end position="146"/>
    </location>
</feature>
<keyword evidence="4 5" id="KW-0472">Membrane</keyword>
<feature type="transmembrane region" description="Helical" evidence="5">
    <location>
        <begin position="182"/>
        <end position="205"/>
    </location>
</feature>
<feature type="transmembrane region" description="Helical" evidence="5">
    <location>
        <begin position="278"/>
        <end position="299"/>
    </location>
</feature>
<feature type="transmembrane region" description="Helical" evidence="5">
    <location>
        <begin position="101"/>
        <end position="120"/>
    </location>
</feature>
<dbReference type="Pfam" id="PF04932">
    <property type="entry name" value="Wzy_C"/>
    <property type="match status" value="1"/>
</dbReference>
<sequence length="536" mass="56345">MACGSPSPTSPRRWIMRLQPVSSVSLQRISPRLAAVAGVLLSLALAFAILRLPPPLNLIAVPGVLLGTLMLIAPSLAPMLLVASVPVQDVGAVSLGDQTLTATKAAVGATAVVLPLVLLARRQPLRLPALAVAIVGYILTQVISLRAARELFPAFAEIYRWTVMLLALLAVVHLVRGRAAILWLSSVVAAGAIGQAALGAVQSVLGLAPESFAVGGGIFRAYGTFGKPNPYAGYLEMTGLWLVPLAIWALREAWNAGLAWHLARSDGFVASRALRRDLLVRLGLCAWLTLGSVCSFLGIGLSFSRGAWLGATAGLVVLVLAASRRVQIAGVGLALVGSLFLLAGGGTVLPDAVRERAVQLTSQIRLFDVRDVQLTDETFAAIERMTHWQTGLAMAREFPLTGVGVGNYNVRFAEFSPHPVFRISQGHAHNYYIHAAAETGFLGLAAYLLVLLFALVAALRSIRQGRSALDRALGLGALAATTAVMVHNVVENLHVLNLSVQLAAIWGLALVAERSRSLAGSGCGALGAKGQRRSTS</sequence>
<feature type="transmembrane region" description="Helical" evidence="5">
    <location>
        <begin position="231"/>
        <end position="250"/>
    </location>
</feature>
<gene>
    <name evidence="7" type="ORF">ENP34_14250</name>
</gene>
<reference evidence="7" key="1">
    <citation type="journal article" date="2020" name="mSystems">
        <title>Genome- and Community-Level Interaction Insights into Carbon Utilization and Element Cycling Functions of Hydrothermarchaeota in Hydrothermal Sediment.</title>
        <authorList>
            <person name="Zhou Z."/>
            <person name="Liu Y."/>
            <person name="Xu W."/>
            <person name="Pan J."/>
            <person name="Luo Z.H."/>
            <person name="Li M."/>
        </authorList>
    </citation>
    <scope>NUCLEOTIDE SEQUENCE [LARGE SCALE GENOMIC DNA]</scope>
    <source>
        <strain evidence="7">SpSt-210</strain>
    </source>
</reference>
<dbReference type="EMBL" id="DSIY01000333">
    <property type="protein sequence ID" value="HEG92580.1"/>
    <property type="molecule type" value="Genomic_DNA"/>
</dbReference>
<evidence type="ECO:0000256" key="1">
    <source>
        <dbReference type="ARBA" id="ARBA00004141"/>
    </source>
</evidence>
<protein>
    <submittedName>
        <fullName evidence="7">O-antigen ligase domain-containing protein</fullName>
    </submittedName>
</protein>
<accession>A0A831TCK2</accession>
<evidence type="ECO:0000256" key="4">
    <source>
        <dbReference type="ARBA" id="ARBA00023136"/>
    </source>
</evidence>
<dbReference type="PANTHER" id="PTHR37422">
    <property type="entry name" value="TEICHURONIC ACID BIOSYNTHESIS PROTEIN TUAE"/>
    <property type="match status" value="1"/>
</dbReference>